<organism evidence="2 3">
    <name type="scientific">Gasterosteus aculeatus aculeatus</name>
    <name type="common">three-spined stickleback</name>
    <dbReference type="NCBI Taxonomy" id="481459"/>
    <lineage>
        <taxon>Eukaryota</taxon>
        <taxon>Metazoa</taxon>
        <taxon>Chordata</taxon>
        <taxon>Craniata</taxon>
        <taxon>Vertebrata</taxon>
        <taxon>Euteleostomi</taxon>
        <taxon>Actinopterygii</taxon>
        <taxon>Neopterygii</taxon>
        <taxon>Teleostei</taxon>
        <taxon>Neoteleostei</taxon>
        <taxon>Acanthomorphata</taxon>
        <taxon>Eupercaria</taxon>
        <taxon>Perciformes</taxon>
        <taxon>Cottioidei</taxon>
        <taxon>Gasterosteales</taxon>
        <taxon>Gasterosteidae</taxon>
        <taxon>Gasterosteus</taxon>
    </lineage>
</organism>
<protein>
    <submittedName>
        <fullName evidence="2">Uncharacterized protein</fullName>
    </submittedName>
</protein>
<dbReference type="Proteomes" id="UP000007635">
    <property type="component" value="Chromosome XI"/>
</dbReference>
<feature type="chain" id="PRO_5042972814" evidence="1">
    <location>
        <begin position="19"/>
        <end position="65"/>
    </location>
</feature>
<dbReference type="AlphaFoldDB" id="A0AAQ4PTD3"/>
<name>A0AAQ4PTD3_GASAC</name>
<evidence type="ECO:0000256" key="1">
    <source>
        <dbReference type="SAM" id="SignalP"/>
    </source>
</evidence>
<keyword evidence="1" id="KW-0732">Signal</keyword>
<keyword evidence="3" id="KW-1185">Reference proteome</keyword>
<feature type="signal peptide" evidence="1">
    <location>
        <begin position="1"/>
        <end position="18"/>
    </location>
</feature>
<reference evidence="2" key="2">
    <citation type="submission" date="2025-08" db="UniProtKB">
        <authorList>
            <consortium name="Ensembl"/>
        </authorList>
    </citation>
    <scope>IDENTIFICATION</scope>
</reference>
<evidence type="ECO:0000313" key="3">
    <source>
        <dbReference type="Proteomes" id="UP000007635"/>
    </source>
</evidence>
<accession>A0AAQ4PTD3</accession>
<reference evidence="2" key="3">
    <citation type="submission" date="2025-09" db="UniProtKB">
        <authorList>
            <consortium name="Ensembl"/>
        </authorList>
    </citation>
    <scope>IDENTIFICATION</scope>
</reference>
<proteinExistence type="predicted"/>
<dbReference type="Ensembl" id="ENSGACT00000083308.1">
    <property type="protein sequence ID" value="ENSGACP00000042105.1"/>
    <property type="gene ID" value="ENSGACG00000034995.1"/>
</dbReference>
<evidence type="ECO:0000313" key="2">
    <source>
        <dbReference type="Ensembl" id="ENSGACP00000042105.1"/>
    </source>
</evidence>
<sequence length="65" mass="7102">MPVMLLIGLLCSVTGGPASRPKLERGAPGLRVAWYRDVKIIAENDWLLIHTILVVSQSARSPCKC</sequence>
<reference evidence="2 3" key="1">
    <citation type="journal article" date="2021" name="G3 (Bethesda)">
        <title>Improved contiguity of the threespine stickleback genome using long-read sequencing.</title>
        <authorList>
            <person name="Nath S."/>
            <person name="Shaw D.E."/>
            <person name="White M.A."/>
        </authorList>
    </citation>
    <scope>NUCLEOTIDE SEQUENCE [LARGE SCALE GENOMIC DNA]</scope>
    <source>
        <strain evidence="2 3">Lake Benthic</strain>
    </source>
</reference>